<dbReference type="Gene3D" id="2.60.120.650">
    <property type="entry name" value="Cupin"/>
    <property type="match status" value="1"/>
</dbReference>
<dbReference type="Gene3D" id="2.60.120.10">
    <property type="entry name" value="Jelly Rolls"/>
    <property type="match status" value="1"/>
</dbReference>
<proteinExistence type="predicted"/>
<evidence type="ECO:0000313" key="2">
    <source>
        <dbReference type="Proteomes" id="UP000326062"/>
    </source>
</evidence>
<evidence type="ECO:0000313" key="1">
    <source>
        <dbReference type="EMBL" id="KAB0355085.1"/>
    </source>
</evidence>
<dbReference type="SUPFAM" id="SSF51197">
    <property type="entry name" value="Clavaminate synthase-like"/>
    <property type="match status" value="1"/>
</dbReference>
<dbReference type="Gene3D" id="6.10.140.1470">
    <property type="match status" value="1"/>
</dbReference>
<name>A0A5N3W1U9_MUNRE</name>
<gene>
    <name evidence="1" type="ORF">FD755_022544</name>
</gene>
<keyword evidence="2" id="KW-1185">Reference proteome</keyword>
<sequence>MGFSRQDYWSGVPLPSPRDALSYPQMQYSFHNRKPLVLKGIDLGARTSKWTEDFPVDHLSQIRRKEVKIHVAALVQSTTEENTKEFFISEDLLAIIGKTEKDDLGSPGEELRKDLANIRKQFPLSEGDIEFPKFFKEWFFSMTGKKKCIILFSIKSEVLNIDNPDLSKYLLFSKARWYECSLKAGYVLFIPIGVGVNVFWKHLPSECYTKMDTYGDKDPTAASRAAQILDRVLKTLAELPEEYRDFHAGQMVLHIQDKAYSKNFE</sequence>
<dbReference type="EMBL" id="VCEB01000022">
    <property type="protein sequence ID" value="KAB0355085.1"/>
    <property type="molecule type" value="Genomic_DNA"/>
</dbReference>
<dbReference type="AlphaFoldDB" id="A0A5N3W1U9"/>
<comment type="caution">
    <text evidence="1">The sequence shown here is derived from an EMBL/GenBank/DDBJ whole genome shotgun (WGS) entry which is preliminary data.</text>
</comment>
<accession>A0A5N3W1U9</accession>
<organism evidence="1 2">
    <name type="scientific">Muntiacus reevesi</name>
    <name type="common">Reeves' muntjac</name>
    <name type="synonym">Cervus reevesi</name>
    <dbReference type="NCBI Taxonomy" id="9886"/>
    <lineage>
        <taxon>Eukaryota</taxon>
        <taxon>Metazoa</taxon>
        <taxon>Chordata</taxon>
        <taxon>Craniata</taxon>
        <taxon>Vertebrata</taxon>
        <taxon>Euteleostomi</taxon>
        <taxon>Mammalia</taxon>
        <taxon>Eutheria</taxon>
        <taxon>Laurasiatheria</taxon>
        <taxon>Artiodactyla</taxon>
        <taxon>Ruminantia</taxon>
        <taxon>Pecora</taxon>
        <taxon>Cervidae</taxon>
        <taxon>Muntiacinae</taxon>
        <taxon>Muntiacus</taxon>
    </lineage>
</organism>
<protein>
    <submittedName>
        <fullName evidence="1">Uncharacterized protein</fullName>
    </submittedName>
</protein>
<reference evidence="1 2" key="1">
    <citation type="submission" date="2019-06" db="EMBL/GenBank/DDBJ databases">
        <title>Discovery of a novel chromosome fission-fusion reversal in muntjac.</title>
        <authorList>
            <person name="Mudd A.B."/>
            <person name="Bredeson J.V."/>
            <person name="Baum R."/>
            <person name="Hockemeyer D."/>
            <person name="Rokhsar D.S."/>
        </authorList>
    </citation>
    <scope>NUCLEOTIDE SEQUENCE [LARGE SCALE GENOMIC DNA]</scope>
    <source>
        <strain evidence="1">UCam_UCB_Mr</strain>
        <tissue evidence="1">Fibroblast cell line</tissue>
    </source>
</reference>
<dbReference type="InterPro" id="IPR014710">
    <property type="entry name" value="RmlC-like_jellyroll"/>
</dbReference>
<dbReference type="Proteomes" id="UP000326062">
    <property type="component" value="Chromosome 22"/>
</dbReference>